<keyword evidence="8" id="KW-0723">Serine/threonine-protein kinase</keyword>
<dbReference type="AlphaFoldDB" id="A0A0K1QA41"/>
<dbReference type="STRING" id="1391654.AKJ09_09266"/>
<dbReference type="OrthoDB" id="5519233at2"/>
<evidence type="ECO:0000256" key="3">
    <source>
        <dbReference type="ARBA" id="ARBA00022777"/>
    </source>
</evidence>
<dbReference type="InterPro" id="IPR000719">
    <property type="entry name" value="Prot_kinase_dom"/>
</dbReference>
<accession>A0A0K1QA41</accession>
<keyword evidence="9" id="KW-1185">Reference proteome</keyword>
<keyword evidence="2 5" id="KW-0547">Nucleotide-binding</keyword>
<protein>
    <submittedName>
        <fullName evidence="8">Serine/threonine protein kinase</fullName>
    </submittedName>
</protein>
<dbReference type="CDD" id="cd14014">
    <property type="entry name" value="STKc_PknB_like"/>
    <property type="match status" value="1"/>
</dbReference>
<dbReference type="SMART" id="SM00220">
    <property type="entry name" value="S_TKc"/>
    <property type="match status" value="1"/>
</dbReference>
<feature type="region of interest" description="Disordered" evidence="6">
    <location>
        <begin position="1"/>
        <end position="77"/>
    </location>
</feature>
<dbReference type="PROSITE" id="PS00108">
    <property type="entry name" value="PROTEIN_KINASE_ST"/>
    <property type="match status" value="1"/>
</dbReference>
<dbReference type="Gene3D" id="3.30.200.20">
    <property type="entry name" value="Phosphorylase Kinase, domain 1"/>
    <property type="match status" value="1"/>
</dbReference>
<evidence type="ECO:0000256" key="1">
    <source>
        <dbReference type="ARBA" id="ARBA00022679"/>
    </source>
</evidence>
<dbReference type="InterPro" id="IPR008271">
    <property type="entry name" value="Ser/Thr_kinase_AS"/>
</dbReference>
<dbReference type="Gene3D" id="1.10.510.10">
    <property type="entry name" value="Transferase(Phosphotransferase) domain 1"/>
    <property type="match status" value="1"/>
</dbReference>
<dbReference type="GO" id="GO:0004674">
    <property type="term" value="F:protein serine/threonine kinase activity"/>
    <property type="evidence" value="ECO:0007669"/>
    <property type="project" value="UniProtKB-KW"/>
</dbReference>
<dbReference type="PANTHER" id="PTHR43289">
    <property type="entry name" value="MITOGEN-ACTIVATED PROTEIN KINASE KINASE KINASE 20-RELATED"/>
    <property type="match status" value="1"/>
</dbReference>
<evidence type="ECO:0000256" key="5">
    <source>
        <dbReference type="PROSITE-ProRule" id="PRU10141"/>
    </source>
</evidence>
<name>A0A0K1QA41_9BACT</name>
<dbReference type="InterPro" id="IPR011009">
    <property type="entry name" value="Kinase-like_dom_sf"/>
</dbReference>
<sequence length="514" mass="53756">MPSTPMSVPVPDPLGNVGARAPERASSASGPSHPGHSGDPGHLSSGASGLRGRDEQGGQDGLAGDTELPPPLEAVDGAPTEIHSSAAFEAVLRAGRFGPEPGSGVSSVPAAVVAPTEPPEHTHIAAPPDLALMAASRVAPPPPRAPKSAPTLPKAAPPPMRPRVATIVHAGAPPLVGAAARSSKAHPSSADLTAAAAAALGVPLSRHCTTCDARYPADFLICPRDATPLVEETSAGPADPLVGMLVGDTYQMVRLVGEGGMGRVYEARHLRLKERRFAIKTLHADLARNPEIVARFMREAESASSLAHENVIDVFDVHHLPDGTPYLVGEFLEGEELAVYVSRYGALSAQMAIAVGRQVARALAAAHARGIIHRDMKPENIFVLQSSIDAVTAGEASGLSIKVLDFGISKATGADRTDLTRTGVIMGTPSYMSPEQASGKEVDLRADIYSLGAVLYFALTGKRPFDAPDPTSTLSMVLTQVPPRLRSVDAQIPRRSSWSCSARWRRIRATGSRR</sequence>
<evidence type="ECO:0000256" key="4">
    <source>
        <dbReference type="ARBA" id="ARBA00022840"/>
    </source>
</evidence>
<dbReference type="InterPro" id="IPR017441">
    <property type="entry name" value="Protein_kinase_ATP_BS"/>
</dbReference>
<dbReference type="GO" id="GO:0005524">
    <property type="term" value="F:ATP binding"/>
    <property type="evidence" value="ECO:0007669"/>
    <property type="project" value="UniProtKB-UniRule"/>
</dbReference>
<gene>
    <name evidence="8" type="ORF">AKJ09_09266</name>
</gene>
<proteinExistence type="predicted"/>
<dbReference type="PROSITE" id="PS00107">
    <property type="entry name" value="PROTEIN_KINASE_ATP"/>
    <property type="match status" value="1"/>
</dbReference>
<feature type="compositionally biased region" description="Low complexity" evidence="6">
    <location>
        <begin position="26"/>
        <end position="46"/>
    </location>
</feature>
<keyword evidence="4 5" id="KW-0067">ATP-binding</keyword>
<evidence type="ECO:0000259" key="7">
    <source>
        <dbReference type="PROSITE" id="PS50011"/>
    </source>
</evidence>
<evidence type="ECO:0000256" key="2">
    <source>
        <dbReference type="ARBA" id="ARBA00022741"/>
    </source>
</evidence>
<dbReference type="PROSITE" id="PS50011">
    <property type="entry name" value="PROTEIN_KINASE_DOM"/>
    <property type="match status" value="1"/>
</dbReference>
<dbReference type="PANTHER" id="PTHR43289:SF34">
    <property type="entry name" value="SERINE_THREONINE-PROTEIN KINASE YBDM-RELATED"/>
    <property type="match status" value="1"/>
</dbReference>
<dbReference type="Proteomes" id="UP000064967">
    <property type="component" value="Chromosome"/>
</dbReference>
<evidence type="ECO:0000256" key="6">
    <source>
        <dbReference type="SAM" id="MobiDB-lite"/>
    </source>
</evidence>
<dbReference type="Pfam" id="PF00069">
    <property type="entry name" value="Pkinase"/>
    <property type="match status" value="1"/>
</dbReference>
<keyword evidence="1" id="KW-0808">Transferase</keyword>
<feature type="domain" description="Protein kinase" evidence="7">
    <location>
        <begin position="250"/>
        <end position="514"/>
    </location>
</feature>
<organism evidence="8 9">
    <name type="scientific">Labilithrix luteola</name>
    <dbReference type="NCBI Taxonomy" id="1391654"/>
    <lineage>
        <taxon>Bacteria</taxon>
        <taxon>Pseudomonadati</taxon>
        <taxon>Myxococcota</taxon>
        <taxon>Polyangia</taxon>
        <taxon>Polyangiales</taxon>
        <taxon>Labilitrichaceae</taxon>
        <taxon>Labilithrix</taxon>
    </lineage>
</organism>
<dbReference type="SUPFAM" id="SSF56112">
    <property type="entry name" value="Protein kinase-like (PK-like)"/>
    <property type="match status" value="1"/>
</dbReference>
<feature type="binding site" evidence="5">
    <location>
        <position position="280"/>
    </location>
    <ligand>
        <name>ATP</name>
        <dbReference type="ChEBI" id="CHEBI:30616"/>
    </ligand>
</feature>
<evidence type="ECO:0000313" key="8">
    <source>
        <dbReference type="EMBL" id="AKV02603.1"/>
    </source>
</evidence>
<evidence type="ECO:0000313" key="9">
    <source>
        <dbReference type="Proteomes" id="UP000064967"/>
    </source>
</evidence>
<reference evidence="8 9" key="1">
    <citation type="submission" date="2015-08" db="EMBL/GenBank/DDBJ databases">
        <authorList>
            <person name="Babu N.S."/>
            <person name="Beckwith C.J."/>
            <person name="Beseler K.G."/>
            <person name="Brison A."/>
            <person name="Carone J.V."/>
            <person name="Caskin T.P."/>
            <person name="Diamond M."/>
            <person name="Durham M.E."/>
            <person name="Foxe J.M."/>
            <person name="Go M."/>
            <person name="Henderson B.A."/>
            <person name="Jones I.B."/>
            <person name="McGettigan J.A."/>
            <person name="Micheletti S.J."/>
            <person name="Nasrallah M.E."/>
            <person name="Ortiz D."/>
            <person name="Piller C.R."/>
            <person name="Privatt S.R."/>
            <person name="Schneider S.L."/>
            <person name="Sharp S."/>
            <person name="Smith T.C."/>
            <person name="Stanton J.D."/>
            <person name="Ullery H.E."/>
            <person name="Wilson R.J."/>
            <person name="Serrano M.G."/>
            <person name="Buck G."/>
            <person name="Lee V."/>
            <person name="Wang Y."/>
            <person name="Carvalho R."/>
            <person name="Voegtly L."/>
            <person name="Shi R."/>
            <person name="Duckworth R."/>
            <person name="Johnson A."/>
            <person name="Loviza R."/>
            <person name="Walstead R."/>
            <person name="Shah Z."/>
            <person name="Kiflezghi M."/>
            <person name="Wade K."/>
            <person name="Ball S.L."/>
            <person name="Bradley K.W."/>
            <person name="Asai D.J."/>
            <person name="Bowman C.A."/>
            <person name="Russell D.A."/>
            <person name="Pope W.H."/>
            <person name="Jacobs-Sera D."/>
            <person name="Hendrix R.W."/>
            <person name="Hatfull G.F."/>
        </authorList>
    </citation>
    <scope>NUCLEOTIDE SEQUENCE [LARGE SCALE GENOMIC DNA]</scope>
    <source>
        <strain evidence="8 9">DSM 27648</strain>
    </source>
</reference>
<keyword evidence="3 8" id="KW-0418">Kinase</keyword>
<dbReference type="EMBL" id="CP012333">
    <property type="protein sequence ID" value="AKV02603.1"/>
    <property type="molecule type" value="Genomic_DNA"/>
</dbReference>
<dbReference type="KEGG" id="llu:AKJ09_09266"/>
<feature type="region of interest" description="Disordered" evidence="6">
    <location>
        <begin position="137"/>
        <end position="161"/>
    </location>
</feature>